<dbReference type="STRING" id="1450539.A0A318Z6Q2"/>
<proteinExistence type="predicted"/>
<evidence type="ECO:0008006" key="3">
    <source>
        <dbReference type="Google" id="ProtNLM"/>
    </source>
</evidence>
<dbReference type="PANTHER" id="PTHR41729:SF1">
    <property type="entry name" value="GLUTAMYL-TRNA SYNTHETASE"/>
    <property type="match status" value="1"/>
</dbReference>
<evidence type="ECO:0000313" key="1">
    <source>
        <dbReference type="EMBL" id="PYH42087.1"/>
    </source>
</evidence>
<dbReference type="Proteomes" id="UP000248349">
    <property type="component" value="Unassembled WGS sequence"/>
</dbReference>
<keyword evidence="2" id="KW-1185">Reference proteome</keyword>
<dbReference type="GeneID" id="37080996"/>
<name>A0A318Z6Q2_9EURO</name>
<sequence>MTTTSNDPLSAALEAIDALHALDPTQTPDGTPNELHYARKMTAWLHRHTPSPSPVLQLAIRAQHLQRWEVPRSTYPEGKAGYFAWRTGLGRRQAEIAERVCVDSGIAPEEAQRVGALIRKEGLRAADEDAEVRAVEDVACLVFLEEQLEGFEAGVEEEKMVGILRKTWGKMSGRGRELALNEWGLNLRGGRILKDEEKRGLFFGNV</sequence>
<accession>A0A318Z6Q2</accession>
<dbReference type="PANTHER" id="PTHR41729">
    <property type="entry name" value="GLUTAMYL-TRNA SYNTHETASE"/>
    <property type="match status" value="1"/>
</dbReference>
<dbReference type="AlphaFoldDB" id="A0A318Z6Q2"/>
<reference evidence="1 2" key="1">
    <citation type="submission" date="2016-12" db="EMBL/GenBank/DDBJ databases">
        <title>The genomes of Aspergillus section Nigri reveals drivers in fungal speciation.</title>
        <authorList>
            <consortium name="DOE Joint Genome Institute"/>
            <person name="Vesth T.C."/>
            <person name="Nybo J."/>
            <person name="Theobald S."/>
            <person name="Brandl J."/>
            <person name="Frisvad J.C."/>
            <person name="Nielsen K.F."/>
            <person name="Lyhne E.K."/>
            <person name="Kogle M.E."/>
            <person name="Kuo A."/>
            <person name="Riley R."/>
            <person name="Clum A."/>
            <person name="Nolan M."/>
            <person name="Lipzen A."/>
            <person name="Salamov A."/>
            <person name="Henrissat B."/>
            <person name="Wiebenga A."/>
            <person name="De Vries R.P."/>
            <person name="Grigoriev I.V."/>
            <person name="Mortensen U.H."/>
            <person name="Andersen M.R."/>
            <person name="Baker S.E."/>
        </authorList>
    </citation>
    <scope>NUCLEOTIDE SEQUENCE [LARGE SCALE GENOMIC DNA]</scope>
    <source>
        <strain evidence="1 2">JOP 1030-1</strain>
    </source>
</reference>
<dbReference type="RefSeq" id="XP_025428069.1">
    <property type="nucleotide sequence ID" value="XM_025579767.1"/>
</dbReference>
<organism evidence="1 2">
    <name type="scientific">Aspergillus saccharolyticus JOP 1030-1</name>
    <dbReference type="NCBI Taxonomy" id="1450539"/>
    <lineage>
        <taxon>Eukaryota</taxon>
        <taxon>Fungi</taxon>
        <taxon>Dikarya</taxon>
        <taxon>Ascomycota</taxon>
        <taxon>Pezizomycotina</taxon>
        <taxon>Eurotiomycetes</taxon>
        <taxon>Eurotiomycetidae</taxon>
        <taxon>Eurotiales</taxon>
        <taxon>Aspergillaceae</taxon>
        <taxon>Aspergillus</taxon>
        <taxon>Aspergillus subgen. Circumdati</taxon>
    </lineage>
</organism>
<gene>
    <name evidence="1" type="ORF">BP01DRAFT_425802</name>
</gene>
<dbReference type="OrthoDB" id="417697at2759"/>
<dbReference type="Pfam" id="PF13875">
    <property type="entry name" value="DUF4202"/>
    <property type="match status" value="1"/>
</dbReference>
<evidence type="ECO:0000313" key="2">
    <source>
        <dbReference type="Proteomes" id="UP000248349"/>
    </source>
</evidence>
<dbReference type="EMBL" id="KZ821255">
    <property type="protein sequence ID" value="PYH42087.1"/>
    <property type="molecule type" value="Genomic_DNA"/>
</dbReference>
<protein>
    <recommendedName>
        <fullName evidence="3">Glutamyl-tRNA synthetase</fullName>
    </recommendedName>
</protein>
<dbReference type="InterPro" id="IPR025255">
    <property type="entry name" value="DUF4202"/>
</dbReference>